<sequence length="58" mass="7193">MHLTQKKMFSWYIQECSMVYRSSRKRNHWFCSNESNIKKLKGTQNFQISRTFQLSWSR</sequence>
<feature type="non-terminal residue" evidence="1">
    <location>
        <position position="58"/>
    </location>
</feature>
<dbReference type="EMBL" id="KK115173">
    <property type="protein sequence ID" value="KFM64371.1"/>
    <property type="molecule type" value="Genomic_DNA"/>
</dbReference>
<name>A0A087TGY2_STEMI</name>
<evidence type="ECO:0000313" key="1">
    <source>
        <dbReference type="EMBL" id="KFM64371.1"/>
    </source>
</evidence>
<reference evidence="1 2" key="1">
    <citation type="submission" date="2013-11" db="EMBL/GenBank/DDBJ databases">
        <title>Genome sequencing of Stegodyphus mimosarum.</title>
        <authorList>
            <person name="Bechsgaard J."/>
        </authorList>
    </citation>
    <scope>NUCLEOTIDE SEQUENCE [LARGE SCALE GENOMIC DNA]</scope>
</reference>
<proteinExistence type="predicted"/>
<protein>
    <submittedName>
        <fullName evidence="1">Uncharacterized protein</fullName>
    </submittedName>
</protein>
<gene>
    <name evidence="1" type="ORF">X975_15002</name>
</gene>
<dbReference type="Proteomes" id="UP000054359">
    <property type="component" value="Unassembled WGS sequence"/>
</dbReference>
<keyword evidence="2" id="KW-1185">Reference proteome</keyword>
<evidence type="ECO:0000313" key="2">
    <source>
        <dbReference type="Proteomes" id="UP000054359"/>
    </source>
</evidence>
<dbReference type="AlphaFoldDB" id="A0A087TGY2"/>
<accession>A0A087TGY2</accession>
<organism evidence="1 2">
    <name type="scientific">Stegodyphus mimosarum</name>
    <name type="common">African social velvet spider</name>
    <dbReference type="NCBI Taxonomy" id="407821"/>
    <lineage>
        <taxon>Eukaryota</taxon>
        <taxon>Metazoa</taxon>
        <taxon>Ecdysozoa</taxon>
        <taxon>Arthropoda</taxon>
        <taxon>Chelicerata</taxon>
        <taxon>Arachnida</taxon>
        <taxon>Araneae</taxon>
        <taxon>Araneomorphae</taxon>
        <taxon>Entelegynae</taxon>
        <taxon>Eresoidea</taxon>
        <taxon>Eresidae</taxon>
        <taxon>Stegodyphus</taxon>
    </lineage>
</organism>